<dbReference type="InParanoid" id="C1F190"/>
<feature type="compositionally biased region" description="Polar residues" evidence="1">
    <location>
        <begin position="18"/>
        <end position="32"/>
    </location>
</feature>
<dbReference type="KEGG" id="aca:ACP_2394"/>
<dbReference type="EMBL" id="CP001472">
    <property type="protein sequence ID" value="ACO34102.1"/>
    <property type="molecule type" value="Genomic_DNA"/>
</dbReference>
<evidence type="ECO:0000313" key="2">
    <source>
        <dbReference type="EMBL" id="ACO34102.1"/>
    </source>
</evidence>
<proteinExistence type="predicted"/>
<reference evidence="2 3" key="1">
    <citation type="journal article" date="2009" name="Appl. Environ. Microbiol.">
        <title>Three genomes from the phylum Acidobacteria provide insight into the lifestyles of these microorganisms in soils.</title>
        <authorList>
            <person name="Ward N.L."/>
            <person name="Challacombe J.F."/>
            <person name="Janssen P.H."/>
            <person name="Henrissat B."/>
            <person name="Coutinho P.M."/>
            <person name="Wu M."/>
            <person name="Xie G."/>
            <person name="Haft D.H."/>
            <person name="Sait M."/>
            <person name="Badger J."/>
            <person name="Barabote R.D."/>
            <person name="Bradley B."/>
            <person name="Brettin T.S."/>
            <person name="Brinkac L.M."/>
            <person name="Bruce D."/>
            <person name="Creasy T."/>
            <person name="Daugherty S.C."/>
            <person name="Davidsen T.M."/>
            <person name="DeBoy R.T."/>
            <person name="Detter J.C."/>
            <person name="Dodson R.J."/>
            <person name="Durkin A.S."/>
            <person name="Ganapathy A."/>
            <person name="Gwinn-Giglio M."/>
            <person name="Han C.S."/>
            <person name="Khouri H."/>
            <person name="Kiss H."/>
            <person name="Kothari S.P."/>
            <person name="Madupu R."/>
            <person name="Nelson K.E."/>
            <person name="Nelson W.C."/>
            <person name="Paulsen I."/>
            <person name="Penn K."/>
            <person name="Ren Q."/>
            <person name="Rosovitz M.J."/>
            <person name="Selengut J.D."/>
            <person name="Shrivastava S."/>
            <person name="Sullivan S.A."/>
            <person name="Tapia R."/>
            <person name="Thompson L.S."/>
            <person name="Watkins K.L."/>
            <person name="Yang Q."/>
            <person name="Yu C."/>
            <person name="Zafar N."/>
            <person name="Zhou L."/>
            <person name="Kuske C.R."/>
        </authorList>
    </citation>
    <scope>NUCLEOTIDE SEQUENCE [LARGE SCALE GENOMIC DNA]</scope>
    <source>
        <strain evidence="3">ATCC 51196 / DSM 11244 / BCRC 80197 / JCM 7670 / NBRC 15755 / NCIMB 13165 / 161</strain>
    </source>
</reference>
<gene>
    <name evidence="2" type="ordered locus">ACP_2394</name>
</gene>
<sequence>MRINANLHSHFPRARTSPPDQNSKFAAQSKGLSGSLAEKPFYFQSAART</sequence>
<dbReference type="STRING" id="240015.ACP_2394"/>
<keyword evidence="3" id="KW-1185">Reference proteome</keyword>
<evidence type="ECO:0000256" key="1">
    <source>
        <dbReference type="SAM" id="MobiDB-lite"/>
    </source>
</evidence>
<organism evidence="2 3">
    <name type="scientific">Acidobacterium capsulatum (strain ATCC 51196 / DSM 11244 / BCRC 80197 / JCM 7670 / NBRC 15755 / NCIMB 13165 / 161)</name>
    <dbReference type="NCBI Taxonomy" id="240015"/>
    <lineage>
        <taxon>Bacteria</taxon>
        <taxon>Pseudomonadati</taxon>
        <taxon>Acidobacteriota</taxon>
        <taxon>Terriglobia</taxon>
        <taxon>Terriglobales</taxon>
        <taxon>Acidobacteriaceae</taxon>
        <taxon>Acidobacterium</taxon>
    </lineage>
</organism>
<dbReference type="AlphaFoldDB" id="C1F190"/>
<name>C1F190_ACIC5</name>
<dbReference type="HOGENOM" id="CLU_3131168_0_0_0"/>
<protein>
    <submittedName>
        <fullName evidence="2">Uncharacterized protein</fullName>
    </submittedName>
</protein>
<evidence type="ECO:0000313" key="3">
    <source>
        <dbReference type="Proteomes" id="UP000002207"/>
    </source>
</evidence>
<accession>C1F190</accession>
<feature type="region of interest" description="Disordered" evidence="1">
    <location>
        <begin position="1"/>
        <end position="32"/>
    </location>
</feature>
<dbReference type="Proteomes" id="UP000002207">
    <property type="component" value="Chromosome"/>
</dbReference>